<name>D2VBV4_NAEGR</name>
<keyword evidence="3" id="KW-1185">Reference proteome</keyword>
<proteinExistence type="predicted"/>
<dbReference type="RefSeq" id="XP_002678282.1">
    <property type="nucleotide sequence ID" value="XM_002678236.1"/>
</dbReference>
<evidence type="ECO:0000256" key="1">
    <source>
        <dbReference type="SAM" id="MobiDB-lite"/>
    </source>
</evidence>
<dbReference type="EMBL" id="GG738862">
    <property type="protein sequence ID" value="EFC45538.1"/>
    <property type="molecule type" value="Genomic_DNA"/>
</dbReference>
<dbReference type="KEGG" id="ngr:NAEGRDRAFT_48288"/>
<feature type="region of interest" description="Disordered" evidence="1">
    <location>
        <begin position="101"/>
        <end position="126"/>
    </location>
</feature>
<accession>D2VBV4</accession>
<protein>
    <submittedName>
        <fullName evidence="2">Predicted protein</fullName>
    </submittedName>
</protein>
<dbReference type="GeneID" id="8857510"/>
<feature type="compositionally biased region" description="Acidic residues" evidence="1">
    <location>
        <begin position="101"/>
        <end position="119"/>
    </location>
</feature>
<evidence type="ECO:0000313" key="2">
    <source>
        <dbReference type="EMBL" id="EFC45538.1"/>
    </source>
</evidence>
<feature type="compositionally biased region" description="Acidic residues" evidence="1">
    <location>
        <begin position="388"/>
        <end position="401"/>
    </location>
</feature>
<dbReference type="SUPFAM" id="SSF81383">
    <property type="entry name" value="F-box domain"/>
    <property type="match status" value="1"/>
</dbReference>
<reference evidence="2 3" key="1">
    <citation type="journal article" date="2010" name="Cell">
        <title>The genome of Naegleria gruberi illuminates early eukaryotic versatility.</title>
        <authorList>
            <person name="Fritz-Laylin L.K."/>
            <person name="Prochnik S.E."/>
            <person name="Ginger M.L."/>
            <person name="Dacks J.B."/>
            <person name="Carpenter M.L."/>
            <person name="Field M.C."/>
            <person name="Kuo A."/>
            <person name="Paredez A."/>
            <person name="Chapman J."/>
            <person name="Pham J."/>
            <person name="Shu S."/>
            <person name="Neupane R."/>
            <person name="Cipriano M."/>
            <person name="Mancuso J."/>
            <person name="Tu H."/>
            <person name="Salamov A."/>
            <person name="Lindquist E."/>
            <person name="Shapiro H."/>
            <person name="Lucas S."/>
            <person name="Grigoriev I.V."/>
            <person name="Cande W.Z."/>
            <person name="Fulton C."/>
            <person name="Rokhsar D.S."/>
            <person name="Dawson S.C."/>
        </authorList>
    </citation>
    <scope>NUCLEOTIDE SEQUENCE [LARGE SCALE GENOMIC DNA]</scope>
    <source>
        <strain evidence="2 3">NEG-M</strain>
    </source>
</reference>
<gene>
    <name evidence="2" type="ORF">NAEGRDRAFT_48288</name>
</gene>
<dbReference type="InterPro" id="IPR036047">
    <property type="entry name" value="F-box-like_dom_sf"/>
</dbReference>
<dbReference type="AlphaFoldDB" id="D2VBV4"/>
<organism evidence="3">
    <name type="scientific">Naegleria gruberi</name>
    <name type="common">Amoeba</name>
    <dbReference type="NCBI Taxonomy" id="5762"/>
    <lineage>
        <taxon>Eukaryota</taxon>
        <taxon>Discoba</taxon>
        <taxon>Heterolobosea</taxon>
        <taxon>Tetramitia</taxon>
        <taxon>Eutetramitia</taxon>
        <taxon>Vahlkampfiidae</taxon>
        <taxon>Naegleria</taxon>
    </lineage>
</organism>
<sequence length="417" mass="48496">MATRATDDLAPPLKKMKTSFASSACRLCHDEILNIMQFLTIKDVVSCLLIDTNWNIVGSSNAIWKPLYDEFFMNEFFEWDRQFLQDSNKLESDTFVAIDYDDDYEDDEEDEEDDEDEYDDNKQEKKKVDKRKDDKVVEKLEETQNDIDQIKDKNGNISYYRLFQFDCHYPQIDESYVDIIDKLRNIDSITNVETLKELIKHIWTDNTDSDTWKKVIGTSEMVLGKSNRLWRSKPLLVFLSMVLLILFNKEKINYSDSTIQLTGPRDQPACEMPILAFCKMLSSNRSNISKLCSKHKIDIKSLGAFLKVSEPKTEESERKWYYNDRRQPDVYLSVMKNLFSHKNDGTFSAKQQNSDFANPDTEEFAPSFFNAGSSLKKMSELLKVIIGDSDDEEDLEDDDFDYSSSASESIEEEDANE</sequence>
<evidence type="ECO:0000313" key="3">
    <source>
        <dbReference type="Proteomes" id="UP000006671"/>
    </source>
</evidence>
<dbReference type="InParanoid" id="D2VBV4"/>
<dbReference type="VEuPathDB" id="AmoebaDB:NAEGRDRAFT_48288"/>
<feature type="region of interest" description="Disordered" evidence="1">
    <location>
        <begin position="388"/>
        <end position="417"/>
    </location>
</feature>
<dbReference type="Proteomes" id="UP000006671">
    <property type="component" value="Unassembled WGS sequence"/>
</dbReference>